<accession>A0A0E9XNF8</accession>
<name>A0A0E9XNF8_ANGAN</name>
<reference evidence="1" key="2">
    <citation type="journal article" date="2015" name="Fish Shellfish Immunol.">
        <title>Early steps in the European eel (Anguilla anguilla)-Vibrio vulnificus interaction in the gills: Role of the RtxA13 toxin.</title>
        <authorList>
            <person name="Callol A."/>
            <person name="Pajuelo D."/>
            <person name="Ebbesson L."/>
            <person name="Teles M."/>
            <person name="MacKenzie S."/>
            <person name="Amaro C."/>
        </authorList>
    </citation>
    <scope>NUCLEOTIDE SEQUENCE</scope>
</reference>
<protein>
    <submittedName>
        <fullName evidence="1">Uncharacterized protein</fullName>
    </submittedName>
</protein>
<proteinExistence type="predicted"/>
<organism evidence="1">
    <name type="scientific">Anguilla anguilla</name>
    <name type="common">European freshwater eel</name>
    <name type="synonym">Muraena anguilla</name>
    <dbReference type="NCBI Taxonomy" id="7936"/>
    <lineage>
        <taxon>Eukaryota</taxon>
        <taxon>Metazoa</taxon>
        <taxon>Chordata</taxon>
        <taxon>Craniata</taxon>
        <taxon>Vertebrata</taxon>
        <taxon>Euteleostomi</taxon>
        <taxon>Actinopterygii</taxon>
        <taxon>Neopterygii</taxon>
        <taxon>Teleostei</taxon>
        <taxon>Anguilliformes</taxon>
        <taxon>Anguillidae</taxon>
        <taxon>Anguilla</taxon>
    </lineage>
</organism>
<dbReference type="AlphaFoldDB" id="A0A0E9XNF8"/>
<evidence type="ECO:0000313" key="1">
    <source>
        <dbReference type="EMBL" id="JAI04210.1"/>
    </source>
</evidence>
<reference evidence="1" key="1">
    <citation type="submission" date="2014-11" db="EMBL/GenBank/DDBJ databases">
        <authorList>
            <person name="Amaro Gonzalez C."/>
        </authorList>
    </citation>
    <scope>NUCLEOTIDE SEQUENCE</scope>
</reference>
<sequence>MLLLFVYATPDKLYRKSHHHAWVCHMNVYEESCGQGESHVM</sequence>
<dbReference type="EMBL" id="GBXM01004368">
    <property type="protein sequence ID" value="JAI04210.1"/>
    <property type="molecule type" value="Transcribed_RNA"/>
</dbReference>